<dbReference type="Proteomes" id="UP000000253">
    <property type="component" value="Chromosome"/>
</dbReference>
<dbReference type="AlphaFoldDB" id="A4G0R7"/>
<evidence type="ECO:0000313" key="1">
    <source>
        <dbReference type="EMBL" id="ABO36051.1"/>
    </source>
</evidence>
<dbReference type="EMBL" id="CP000609">
    <property type="protein sequence ID" value="ABO36051.1"/>
    <property type="molecule type" value="Genomic_DNA"/>
</dbReference>
<evidence type="ECO:0000313" key="2">
    <source>
        <dbReference type="Proteomes" id="UP000000253"/>
    </source>
</evidence>
<organism evidence="1 2">
    <name type="scientific">Methanococcus maripaludis (strain C5 / ATCC BAA-1333)</name>
    <dbReference type="NCBI Taxonomy" id="402880"/>
    <lineage>
        <taxon>Archaea</taxon>
        <taxon>Methanobacteriati</taxon>
        <taxon>Methanobacteriota</taxon>
        <taxon>Methanomada group</taxon>
        <taxon>Methanococci</taxon>
        <taxon>Methanococcales</taxon>
        <taxon>Methanococcaceae</taxon>
        <taxon>Methanococcus</taxon>
    </lineage>
</organism>
<reference evidence="1 2" key="1">
    <citation type="submission" date="2007-03" db="EMBL/GenBank/DDBJ databases">
        <title>Complete sequence of chromosome of Methanococcus maripaludis C5.</title>
        <authorList>
            <consortium name="US DOE Joint Genome Institute"/>
            <person name="Copeland A."/>
            <person name="Lucas S."/>
            <person name="Lapidus A."/>
            <person name="Barry K."/>
            <person name="Glavina del Rio T."/>
            <person name="Dalin E."/>
            <person name="Tice H."/>
            <person name="Pitluck S."/>
            <person name="Chertkov O."/>
            <person name="Brettin T."/>
            <person name="Bruce D."/>
            <person name="Han C."/>
            <person name="Detter J.C."/>
            <person name="Schmutz J."/>
            <person name="Larimer F."/>
            <person name="Land M."/>
            <person name="Hauser L."/>
            <person name="Kyrpides N."/>
            <person name="Mikhailova N."/>
            <person name="Sieprawska-Lupa M."/>
            <person name="Whitman W.B."/>
            <person name="Richardson P."/>
        </authorList>
    </citation>
    <scope>NUCLEOTIDE SEQUENCE [LARGE SCALE GENOMIC DNA]</scope>
    <source>
        <strain evidence="2">C5 / ATCC BAA-1333</strain>
    </source>
</reference>
<dbReference type="SUPFAM" id="SSF48371">
    <property type="entry name" value="ARM repeat"/>
    <property type="match status" value="2"/>
</dbReference>
<dbReference type="STRING" id="402880.MmarC5_1754"/>
<dbReference type="eggNOG" id="arCOG07638">
    <property type="taxonomic scope" value="Archaea"/>
</dbReference>
<protein>
    <submittedName>
        <fullName evidence="1">Uncharacterized protein</fullName>
    </submittedName>
</protein>
<dbReference type="KEGG" id="mmq:MmarC5_1754"/>
<name>A4G0R7_METM5</name>
<dbReference type="HOGENOM" id="CLU_294355_0_0_2"/>
<sequence length="1031" mass="121098">MYQDLPQKDLISLFDKFIESKDYKERAESAKILGYIGEEELEKRIQKIVVLNSDPNIAVLLNLLSSIKNIILKYPKKSEKLLIHVYINTEFSNNLVKEFSRQIIDSINPKVIDNIVTYHTSKLYSKNNFEVVRALLVLGFVSIYSPEYLKNSLPELSMISLYSSSELSRILAQAILDEFESIPKSIIKELKFLIESPHIDENSLDKENKLFRKLVIINLKKEISKEELLLILKHLDNFEFKIAFISAITAKKHTDLLKKLNESKNEILLDINSLIFKVLESKTEIDSLNAILNSSYVKILISSNVTHEKALKLIKNVSNDYLRHENYLISNYGLEILNSFVLMNYKELNMNIEEILESKNICEIFRKNNINYYSGVKLLANLERYDLLGPEKSPYFNENAINTYEEIPKSMIHEKFKNLEKEFESDDWLYRYEIGKKVGNLSYAIPKGIKYNYKLIDMLLNDNTFLVRSVGVWILQISLERNIKIPKELLIKSISYFDDPNMEVRQDYSIFYNILVKKYAEILGDTELKFKLQSALMTKYFTDKFMIIRNICENTLKLFPNSEYLMNYEDKPLKAKFKTLENTINHPELKKSAIIRIKVKLRSYINSKDYEHIQKILGFIEKQDITEEYFHIFSELLRIKNEFDTANSILTTLKNKFKKVPNSRENILYGNLNELIVSRRIDSLNEIFGYIEEDFELSGKITEKVKEFVIYPQVNPKITEISLKILNNLKKEESTKLVAEKLELEEYLSKNHAESEIVDVKNQTWKEIYFSLKYLLTQDYKTLNYVNLEFSDFIKFNILKSNKNSLMITTILLDVLKTNVKSEDTKLLNEIENNKEYILKNISEIIFNRQYPLLAYKGLELLKTIMSKKTFWFEEAVLKSKNFEEYLILVSKLLDEDSSQIQVESLETLASMIKLNIKCTDYPEIHEKVLNLISNDEKWIIFRKALDVVYACNFEDNEEILEKVSKRIIDYLKSSQDDSKLFLIKFFKIKGINKIPDYLFDELKEFENSPNPYVSSEIAELIHKRKGIINQ</sequence>
<gene>
    <name evidence="1" type="ordered locus">MmarC5_1754</name>
</gene>
<dbReference type="InterPro" id="IPR016024">
    <property type="entry name" value="ARM-type_fold"/>
</dbReference>
<dbReference type="RefSeq" id="WP_011869497.1">
    <property type="nucleotide sequence ID" value="NC_009135.1"/>
</dbReference>
<dbReference type="GeneID" id="4927960"/>
<accession>A4G0R7</accession>
<proteinExistence type="predicted"/>
<dbReference type="OrthoDB" id="62365at2157"/>